<evidence type="ECO:0000313" key="3">
    <source>
        <dbReference type="EMBL" id="WMV76060.1"/>
    </source>
</evidence>
<evidence type="ECO:0000313" key="4">
    <source>
        <dbReference type="Proteomes" id="UP001297580"/>
    </source>
</evidence>
<feature type="transmembrane region" description="Helical" evidence="1">
    <location>
        <begin position="6"/>
        <end position="25"/>
    </location>
</feature>
<dbReference type="EMBL" id="CP133461">
    <property type="protein sequence ID" value="WMV76060.1"/>
    <property type="molecule type" value="Genomic_DNA"/>
</dbReference>
<proteinExistence type="predicted"/>
<keyword evidence="4" id="KW-1185">Reference proteome</keyword>
<dbReference type="InterPro" id="IPR011335">
    <property type="entry name" value="Restrct_endonuc-II-like"/>
</dbReference>
<organism evidence="3 4">
    <name type="scientific">Geobacillus thermodenitrificans</name>
    <dbReference type="NCBI Taxonomy" id="33940"/>
    <lineage>
        <taxon>Bacteria</taxon>
        <taxon>Bacillati</taxon>
        <taxon>Bacillota</taxon>
        <taxon>Bacilli</taxon>
        <taxon>Bacillales</taxon>
        <taxon>Anoxybacillaceae</taxon>
        <taxon>Geobacillus</taxon>
    </lineage>
</organism>
<gene>
    <name evidence="3" type="ORF">HSX42_17930</name>
</gene>
<keyword evidence="1" id="KW-0472">Membrane</keyword>
<dbReference type="RefSeq" id="WP_087960280.1">
    <property type="nucleotide sequence ID" value="NZ_CP133461.1"/>
</dbReference>
<accession>A0ABY9QAX7</accession>
<dbReference type="SUPFAM" id="SSF52980">
    <property type="entry name" value="Restriction endonuclease-like"/>
    <property type="match status" value="1"/>
</dbReference>
<name>A0ABY9QAX7_GEOTD</name>
<dbReference type="InterPro" id="IPR049468">
    <property type="entry name" value="Restrct_endonuc-II-like_dom"/>
</dbReference>
<dbReference type="Gene3D" id="3.40.960.10">
    <property type="entry name" value="VSR Endonuclease"/>
    <property type="match status" value="1"/>
</dbReference>
<evidence type="ECO:0000259" key="2">
    <source>
        <dbReference type="Pfam" id="PF18741"/>
    </source>
</evidence>
<dbReference type="Proteomes" id="UP001297580">
    <property type="component" value="Chromosome"/>
</dbReference>
<keyword evidence="1" id="KW-0812">Transmembrane</keyword>
<dbReference type="Pfam" id="PF18741">
    <property type="entry name" value="MTES_1575"/>
    <property type="match status" value="1"/>
</dbReference>
<reference evidence="3 4" key="1">
    <citation type="submission" date="2023-08" db="EMBL/GenBank/DDBJ databases">
        <title>Complete genome sequence of Geobacillus thermodenitrificans K1041, a genetically tractable strain representative of the genus Geobacillus.</title>
        <authorList>
            <person name="Kani S."/>
            <person name="Suzuki H."/>
        </authorList>
    </citation>
    <scope>NUCLEOTIDE SEQUENCE [LARGE SCALE GENOMIC DNA]</scope>
    <source>
        <strain evidence="3 4">K1041</strain>
    </source>
</reference>
<protein>
    <submittedName>
        <fullName evidence="3">DUF559 domain-containing protein</fullName>
    </submittedName>
</protein>
<feature type="domain" description="Restriction endonuclease type II-like" evidence="2">
    <location>
        <begin position="49"/>
        <end position="141"/>
    </location>
</feature>
<sequence length="145" mass="17110">MVMIEYLVFFGLIAAAVVLFVRHEIWEKRHPSQSLSFDWEYAKCESPIERKLYEALTWSGYNVKAQYVVPPARYRIDLALPQYKIAIECDGRAYHSTPEQKRHDQKKDAYLRRKGWKVLRFPGSVIHANVGDVIQQIEEEIRRTI</sequence>
<evidence type="ECO:0000256" key="1">
    <source>
        <dbReference type="SAM" id="Phobius"/>
    </source>
</evidence>
<keyword evidence="1" id="KW-1133">Transmembrane helix</keyword>